<evidence type="ECO:0000313" key="11">
    <source>
        <dbReference type="EMBL" id="AMK96103.1"/>
    </source>
</evidence>
<dbReference type="FunFam" id="1.10.150.390:FF:000002">
    <property type="entry name" value="DNA-directed RNA polymerase subunit beta"/>
    <property type="match status" value="1"/>
</dbReference>
<dbReference type="InterPro" id="IPR012756">
    <property type="entry name" value="DNA-dir_RpoC2_beta_pp"/>
</dbReference>
<dbReference type="EMBL" id="KT266785">
    <property type="protein sequence ID" value="AMK96103.1"/>
    <property type="molecule type" value="Genomic_DNA"/>
</dbReference>
<evidence type="ECO:0000256" key="7">
    <source>
        <dbReference type="ARBA" id="ARBA00023163"/>
    </source>
</evidence>
<dbReference type="Pfam" id="PF04998">
    <property type="entry name" value="RNA_pol_Rpb1_5"/>
    <property type="match status" value="1"/>
</dbReference>
<organism evidence="11">
    <name type="scientific">Sporolithon durum</name>
    <dbReference type="NCBI Taxonomy" id="48970"/>
    <lineage>
        <taxon>Eukaryota</taxon>
        <taxon>Rhodophyta</taxon>
        <taxon>Florideophyceae</taxon>
        <taxon>Corallinophycidae</taxon>
        <taxon>Sporolithales</taxon>
        <taxon>Sporolithaceae</taxon>
        <taxon>Sporolithon</taxon>
    </lineage>
</organism>
<evidence type="ECO:0000256" key="3">
    <source>
        <dbReference type="ARBA" id="ARBA00022679"/>
    </source>
</evidence>
<dbReference type="CDD" id="cd02655">
    <property type="entry name" value="RNAP_beta'_C"/>
    <property type="match status" value="1"/>
</dbReference>
<dbReference type="EC" id="2.7.7.6" evidence="1"/>
<dbReference type="GO" id="GO:0000428">
    <property type="term" value="C:DNA-directed RNA polymerase complex"/>
    <property type="evidence" value="ECO:0007669"/>
    <property type="project" value="UniProtKB-KW"/>
</dbReference>
<keyword evidence="6" id="KW-0862">Zinc</keyword>
<sequence length="1242" mass="140893">MINNMLEPSFLNLVVDKNQLKKLIVWAFRNYGIARAANMADKLKDLGFFYATKAGISLSIEDLRIPPTKQELLKATSTSILHTDYKYKRGEINAVERFQKVIDTWNNASESLKKEVIRYFKERDPLNTIYMMAFSGARGNISQVRQLVGMRGLMSDPQGQIIDLPISSNFREGLTVTDYFISSYGARKGLVDTALRTADSGYLTRRLVDVAQDVIIREINCRTSKGIILEDMIDSSKQLISLEQSLIGRVLAENIVHFTKNYVIAFKNQEINQALAQKIINSNVKKVLVRSPVTCISTGSVCQLCYGWNLAHGRLVDLGEAVGIIAAQSIGEPGTQLTMRTFHTGGVFTGEFGQKILSPTNGFLKYPDSIYLDLTRTRYGEQAYLVKKSCKVTISNITNTKVGNNNVVNLSLSKGTLLLVNDKTYIEKDQVIAEYPLSNRTLIEKAQKSIVTDLSGDIYFTDLTVEEVQSQQHIIRSVQKGGLIWVLSGRVHHIPENADIVVSLNQFIRSGSVLAQLQFISKYDGFVRFINQKNNKFKQDIWIIICSQIFSNVKVYYDSHNSSYILKTEHEDRFILKIIPNQKLVNNQIIGNLISDVYKTKTGGIIKYLDLPISVKNFGSSNEHYDILGAGYVLWIAEETHEINKDIALLLVKHGTFVEAGTEIVSNVFAKNSGLLEVIIKDGILREIIIKPGSIYKIETNSLLNKAFKKRGFLRPGEKVIHNIYTDKLVYWEYIKTDNHYLLLIRPVIVYSIPQKHYEFDYHKNSFAVNRINLKLIRRIYFKDGERIRSVNGVELIKTHLIIESSQQIADLDCFMDLKFVDSKFYTFQLFIADKVLIKEPTLSNAQDTSIVTRLLIKNDEFVKSGQTLAKTEIKSNLNGIVNAIQEKENYKNRLLVVTDLDKRTFKITPKQYVYVKINDWVYSGDEIARGVRTTDSGRIIFIDDFSVVLRIGRPYLVSNGSTLYVDHTSLVQRGEYIASLVFERAKTGDIVQGLPKIEEILEARKKSESSFNSHMLLESKFRFYLNSGLSLYDATRLSIQEIQLLLVQEVQLVYQSQGVDIADKHIEVIVRQMMSKVKIENGGNTEYLPGEIIELRKIEDINQALSLLNKQQASYHPILLGITKASLNTDSFISAASFQETTKVLTEAAISGKLDWLKGLKENVIIGRLIPAGTGFNSYSKNKSFLNNYSKIFKKNVDEYKHFFQEDSSNFEDIILDDRSARNFPLLKDHVSSLQANNNIL</sequence>
<dbReference type="Gene3D" id="1.10.1790.20">
    <property type="match status" value="1"/>
</dbReference>
<dbReference type="AlphaFoldDB" id="A0A141SCT5"/>
<accession>A0A141SCT5</accession>
<dbReference type="SUPFAM" id="SSF64484">
    <property type="entry name" value="beta and beta-prime subunits of DNA dependent RNA-polymerase"/>
    <property type="match status" value="1"/>
</dbReference>
<evidence type="ECO:0000259" key="8">
    <source>
        <dbReference type="Pfam" id="PF04983"/>
    </source>
</evidence>
<keyword evidence="2" id="KW-0240">DNA-directed RNA polymerase</keyword>
<gene>
    <name evidence="11" type="primary">rpoC2</name>
    <name evidence="11" type="ORF">Sdur_044</name>
</gene>
<protein>
    <recommendedName>
        <fullName evidence="1">DNA-directed RNA polymerase</fullName>
        <ecNumber evidence="1">2.7.7.6</ecNumber>
    </recommendedName>
</protein>
<feature type="domain" description="RNA polymerase Rpb1" evidence="10">
    <location>
        <begin position="92"/>
        <end position="171"/>
    </location>
</feature>
<dbReference type="Pfam" id="PF04983">
    <property type="entry name" value="RNA_pol_Rpb1_3"/>
    <property type="match status" value="1"/>
</dbReference>
<evidence type="ECO:0000259" key="10">
    <source>
        <dbReference type="Pfam" id="PF05000"/>
    </source>
</evidence>
<feature type="domain" description="RNA polymerase Rpb1" evidence="9">
    <location>
        <begin position="173"/>
        <end position="1129"/>
    </location>
</feature>
<dbReference type="InterPro" id="IPR038120">
    <property type="entry name" value="Rpb1_funnel_sf"/>
</dbReference>
<feature type="domain" description="RNA polymerase Rpb1" evidence="8">
    <location>
        <begin position="13"/>
        <end position="63"/>
    </location>
</feature>
<evidence type="ECO:0000256" key="1">
    <source>
        <dbReference type="ARBA" id="ARBA00012418"/>
    </source>
</evidence>
<dbReference type="RefSeq" id="YP_009243861.1">
    <property type="nucleotide sequence ID" value="NC_029857.1"/>
</dbReference>
<evidence type="ECO:0000256" key="5">
    <source>
        <dbReference type="ARBA" id="ARBA00022723"/>
    </source>
</evidence>
<keyword evidence="4" id="KW-0548">Nucleotidyltransferase</keyword>
<dbReference type="PANTHER" id="PTHR19376">
    <property type="entry name" value="DNA-DIRECTED RNA POLYMERASE"/>
    <property type="match status" value="1"/>
</dbReference>
<reference evidence="11" key="1">
    <citation type="submission" date="2015-07" db="EMBL/GenBank/DDBJ databases">
        <title>Reconstructing the complex evolutionary history of mobile plasmids in red algal genomes.</title>
        <authorList>
            <person name="Lee J."/>
            <person name="Kim K.M."/>
            <person name="Yang E.C."/>
            <person name="Miller K.A."/>
            <person name="Boo S.M."/>
            <person name="Bhattacharya D."/>
            <person name="Yoon H.S."/>
        </authorList>
    </citation>
    <scope>NUCLEOTIDE SEQUENCE</scope>
</reference>
<dbReference type="GO" id="GO:0006351">
    <property type="term" value="P:DNA-templated transcription"/>
    <property type="evidence" value="ECO:0007669"/>
    <property type="project" value="InterPro"/>
</dbReference>
<dbReference type="PANTHER" id="PTHR19376:SF68">
    <property type="entry name" value="DNA-DIRECTED RNA POLYMERASE SUBUNIT BETA"/>
    <property type="match status" value="1"/>
</dbReference>
<dbReference type="Gene3D" id="1.10.132.30">
    <property type="match status" value="1"/>
</dbReference>
<dbReference type="NCBIfam" id="TIGR02388">
    <property type="entry name" value="rpoC2_cyan"/>
    <property type="match status" value="1"/>
</dbReference>
<dbReference type="HAMAP" id="MF_01324">
    <property type="entry name" value="RNApol_bact_RpoC2"/>
    <property type="match status" value="1"/>
</dbReference>
<dbReference type="Gene3D" id="1.10.150.390">
    <property type="match status" value="1"/>
</dbReference>
<dbReference type="GO" id="GO:0003677">
    <property type="term" value="F:DNA binding"/>
    <property type="evidence" value="ECO:0007669"/>
    <property type="project" value="InterPro"/>
</dbReference>
<evidence type="ECO:0000256" key="2">
    <source>
        <dbReference type="ARBA" id="ARBA00022478"/>
    </source>
</evidence>
<dbReference type="Pfam" id="PF05000">
    <property type="entry name" value="RNA_pol_Rpb1_4"/>
    <property type="match status" value="1"/>
</dbReference>
<name>A0A141SCT5_9FLOR</name>
<evidence type="ECO:0000259" key="9">
    <source>
        <dbReference type="Pfam" id="PF04998"/>
    </source>
</evidence>
<proteinExistence type="inferred from homology"/>
<evidence type="ECO:0000256" key="6">
    <source>
        <dbReference type="ARBA" id="ARBA00022833"/>
    </source>
</evidence>
<geneLocation type="plastid" evidence="11"/>
<dbReference type="InterPro" id="IPR007066">
    <property type="entry name" value="RNA_pol_Rpb1_3"/>
</dbReference>
<keyword evidence="11" id="KW-0934">Plastid</keyword>
<dbReference type="InterPro" id="IPR007081">
    <property type="entry name" value="RNA_pol_Rpb1_5"/>
</dbReference>
<dbReference type="InterPro" id="IPR045867">
    <property type="entry name" value="DNA-dir_RpoC_beta_prime"/>
</dbReference>
<dbReference type="GeneID" id="27215546"/>
<dbReference type="GO" id="GO:0003899">
    <property type="term" value="F:DNA-directed RNA polymerase activity"/>
    <property type="evidence" value="ECO:0007669"/>
    <property type="project" value="UniProtKB-EC"/>
</dbReference>
<keyword evidence="7" id="KW-0804">Transcription</keyword>
<dbReference type="Gene3D" id="1.10.274.100">
    <property type="entry name" value="RNA polymerase Rpb1, domain 3"/>
    <property type="match status" value="1"/>
</dbReference>
<keyword evidence="5" id="KW-0479">Metal-binding</keyword>
<keyword evidence="3" id="KW-0808">Transferase</keyword>
<dbReference type="GO" id="GO:0046872">
    <property type="term" value="F:metal ion binding"/>
    <property type="evidence" value="ECO:0007669"/>
    <property type="project" value="UniProtKB-KW"/>
</dbReference>
<evidence type="ECO:0000256" key="4">
    <source>
        <dbReference type="ARBA" id="ARBA00022695"/>
    </source>
</evidence>
<dbReference type="InterPro" id="IPR042102">
    <property type="entry name" value="RNA_pol_Rpb1_3_sf"/>
</dbReference>
<dbReference type="InterPro" id="IPR007083">
    <property type="entry name" value="RNA_pol_Rpb1_4"/>
</dbReference>